<proteinExistence type="predicted"/>
<accession>A0A5C7A9H2</accession>
<feature type="chain" id="PRO_5022972871" evidence="1">
    <location>
        <begin position="23"/>
        <end position="119"/>
    </location>
</feature>
<organism evidence="2 3">
    <name type="scientific">Psychrobacter frigidicola</name>
    <dbReference type="NCBI Taxonomy" id="45611"/>
    <lineage>
        <taxon>Bacteria</taxon>
        <taxon>Pseudomonadati</taxon>
        <taxon>Pseudomonadota</taxon>
        <taxon>Gammaproteobacteria</taxon>
        <taxon>Moraxellales</taxon>
        <taxon>Moraxellaceae</taxon>
        <taxon>Psychrobacter</taxon>
    </lineage>
</organism>
<evidence type="ECO:0000313" key="2">
    <source>
        <dbReference type="EMBL" id="TXD97433.1"/>
    </source>
</evidence>
<protein>
    <submittedName>
        <fullName evidence="2">Uncharacterized protein</fullName>
    </submittedName>
</protein>
<dbReference type="EMBL" id="VORZ01000001">
    <property type="protein sequence ID" value="TXD97433.1"/>
    <property type="molecule type" value="Genomic_DNA"/>
</dbReference>
<keyword evidence="1" id="KW-0732">Signal</keyword>
<sequence length="119" mass="13169">MKKLLLITALATAPLIAMTAQAADSSTKITFAKDSYCGSFTGNIKNGKIFRLWLNANQEMSIRNVGDDQISIAYVKGPNGRIDVGRYETYSSFYTDTKGNHYMKLYGNSSHSSVEFCAY</sequence>
<dbReference type="RefSeq" id="WP_147220930.1">
    <property type="nucleotide sequence ID" value="NZ_CAJGYY010000001.1"/>
</dbReference>
<dbReference type="Proteomes" id="UP000321903">
    <property type="component" value="Unassembled WGS sequence"/>
</dbReference>
<feature type="signal peptide" evidence="1">
    <location>
        <begin position="1"/>
        <end position="22"/>
    </location>
</feature>
<dbReference type="AlphaFoldDB" id="A0A5C7A9H2"/>
<keyword evidence="3" id="KW-1185">Reference proteome</keyword>
<comment type="caution">
    <text evidence="2">The sequence shown here is derived from an EMBL/GenBank/DDBJ whole genome shotgun (WGS) entry which is preliminary data.</text>
</comment>
<evidence type="ECO:0000313" key="3">
    <source>
        <dbReference type="Proteomes" id="UP000321903"/>
    </source>
</evidence>
<evidence type="ECO:0000256" key="1">
    <source>
        <dbReference type="SAM" id="SignalP"/>
    </source>
</evidence>
<reference evidence="2 3" key="1">
    <citation type="submission" date="2019-08" db="EMBL/GenBank/DDBJ databases">
        <title>Genome sequence of Psychrobacter frigidicola ACAM304 (type strain).</title>
        <authorList>
            <person name="Bowman J.P."/>
        </authorList>
    </citation>
    <scope>NUCLEOTIDE SEQUENCE [LARGE SCALE GENOMIC DNA]</scope>
    <source>
        <strain evidence="2 3">ACAM 304</strain>
    </source>
</reference>
<dbReference type="OrthoDB" id="6658816at2"/>
<name>A0A5C7A9H2_9GAMM</name>
<gene>
    <name evidence="2" type="ORF">ES754_00080</name>
</gene>